<feature type="signal peptide" evidence="1">
    <location>
        <begin position="1"/>
        <end position="21"/>
    </location>
</feature>
<organism evidence="3 4">
    <name type="scientific">Spongiivirga citrea</name>
    <dbReference type="NCBI Taxonomy" id="1481457"/>
    <lineage>
        <taxon>Bacteria</taxon>
        <taxon>Pseudomonadati</taxon>
        <taxon>Bacteroidota</taxon>
        <taxon>Flavobacteriia</taxon>
        <taxon>Flavobacteriales</taxon>
        <taxon>Flavobacteriaceae</taxon>
        <taxon>Spongiivirga</taxon>
    </lineage>
</organism>
<comment type="caution">
    <text evidence="3">The sequence shown here is derived from an EMBL/GenBank/DDBJ whole genome shotgun (WGS) entry which is preliminary data.</text>
</comment>
<proteinExistence type="predicted"/>
<feature type="domain" description="DUF5777" evidence="2">
    <location>
        <begin position="43"/>
        <end position="288"/>
    </location>
</feature>
<reference evidence="3 4" key="1">
    <citation type="submission" date="2020-01" db="EMBL/GenBank/DDBJ databases">
        <title>Spongiivirga citrea KCTC 32990T.</title>
        <authorList>
            <person name="Wang G."/>
        </authorList>
    </citation>
    <scope>NUCLEOTIDE SEQUENCE [LARGE SCALE GENOMIC DNA]</scope>
    <source>
        <strain evidence="3 4">KCTC 32990</strain>
    </source>
</reference>
<dbReference type="Proteomes" id="UP000474296">
    <property type="component" value="Unassembled WGS sequence"/>
</dbReference>
<dbReference type="AlphaFoldDB" id="A0A6M0CMI8"/>
<feature type="chain" id="PRO_5026725942" description="DUF5777 domain-containing protein" evidence="1">
    <location>
        <begin position="22"/>
        <end position="296"/>
    </location>
</feature>
<evidence type="ECO:0000259" key="2">
    <source>
        <dbReference type="Pfam" id="PF19089"/>
    </source>
</evidence>
<dbReference type="InterPro" id="IPR045916">
    <property type="entry name" value="DUF5777"/>
</dbReference>
<gene>
    <name evidence="3" type="ORF">GWK10_16760</name>
</gene>
<evidence type="ECO:0000313" key="4">
    <source>
        <dbReference type="Proteomes" id="UP000474296"/>
    </source>
</evidence>
<dbReference type="Pfam" id="PF19089">
    <property type="entry name" value="DUF5777"/>
    <property type="match status" value="1"/>
</dbReference>
<name>A0A6M0CMI8_9FLAO</name>
<keyword evidence="1" id="KW-0732">Signal</keyword>
<sequence length="296" mass="33621">MKARKILLFLFLGMLSSYLKAQDLLDILDQEQPDSPLYANATFSFSRITFGQSVETRKTGTLDIFTSSRFWNTPAPRSQSFVADRMSSRIALEYGLSDRLLFGVGGTTFDGRFDGFLKFRLVKQRTDGNGSSVSISLFQNAGYFSERFAGVNVDRSTRLSYTSQLIIAKKFSPNFSLQITPTFVHRGLLYDDEDSQNHIAVGVGGRYKLGGHVSLVSEYYYVANPIKSQTTFGAFALGINWELSDVMLQWMLTNARSTVEDAFILETRNNFNFKNPNFHFGFNFTYTFHLKNRLKK</sequence>
<accession>A0A6M0CMI8</accession>
<dbReference type="RefSeq" id="WP_164033551.1">
    <property type="nucleotide sequence ID" value="NZ_JAABOQ010000007.1"/>
</dbReference>
<keyword evidence="4" id="KW-1185">Reference proteome</keyword>
<protein>
    <recommendedName>
        <fullName evidence="2">DUF5777 domain-containing protein</fullName>
    </recommendedName>
</protein>
<dbReference type="EMBL" id="JAABOQ010000007">
    <property type="protein sequence ID" value="NER18872.1"/>
    <property type="molecule type" value="Genomic_DNA"/>
</dbReference>
<evidence type="ECO:0000313" key="3">
    <source>
        <dbReference type="EMBL" id="NER18872.1"/>
    </source>
</evidence>
<evidence type="ECO:0000256" key="1">
    <source>
        <dbReference type="SAM" id="SignalP"/>
    </source>
</evidence>